<feature type="non-terminal residue" evidence="2">
    <location>
        <position position="1"/>
    </location>
</feature>
<proteinExistence type="predicted"/>
<dbReference type="InterPro" id="IPR029069">
    <property type="entry name" value="HotDog_dom_sf"/>
</dbReference>
<dbReference type="OrthoDB" id="506431at2759"/>
<dbReference type="InterPro" id="IPR006683">
    <property type="entry name" value="Thioestr_dom"/>
</dbReference>
<gene>
    <name evidence="2" type="ORF">B7463_g8161</name>
</gene>
<comment type="caution">
    <text evidence="2">The sequence shown here is derived from an EMBL/GenBank/DDBJ whole genome shotgun (WGS) entry which is preliminary data.</text>
</comment>
<dbReference type="SUPFAM" id="SSF54637">
    <property type="entry name" value="Thioesterase/thiol ester dehydrase-isomerase"/>
    <property type="match status" value="1"/>
</dbReference>
<reference evidence="2 3" key="1">
    <citation type="submission" date="2018-05" db="EMBL/GenBank/DDBJ databases">
        <title>Draft genome sequence of Scytalidium lignicola DSM 105466, a ubiquitous saprotrophic fungus.</title>
        <authorList>
            <person name="Buettner E."/>
            <person name="Gebauer A.M."/>
            <person name="Hofrichter M."/>
            <person name="Liers C."/>
            <person name="Kellner H."/>
        </authorList>
    </citation>
    <scope>NUCLEOTIDE SEQUENCE [LARGE SCALE GENOMIC DNA]</scope>
    <source>
        <strain evidence="2 3">DSM 105466</strain>
    </source>
</reference>
<dbReference type="PANTHER" id="PTHR47260">
    <property type="entry name" value="UPF0644 PROTEIN PB2B4.06"/>
    <property type="match status" value="1"/>
</dbReference>
<accession>A0A3E2H547</accession>
<dbReference type="Pfam" id="PF03061">
    <property type="entry name" value="4HBT"/>
    <property type="match status" value="1"/>
</dbReference>
<name>A0A3E2H547_SCYLI</name>
<evidence type="ECO:0000313" key="3">
    <source>
        <dbReference type="Proteomes" id="UP000258309"/>
    </source>
</evidence>
<dbReference type="EMBL" id="NCSJ02000173">
    <property type="protein sequence ID" value="RFU28173.1"/>
    <property type="molecule type" value="Genomic_DNA"/>
</dbReference>
<organism evidence="2 3">
    <name type="scientific">Scytalidium lignicola</name>
    <name type="common">Hyphomycete</name>
    <dbReference type="NCBI Taxonomy" id="5539"/>
    <lineage>
        <taxon>Eukaryota</taxon>
        <taxon>Fungi</taxon>
        <taxon>Dikarya</taxon>
        <taxon>Ascomycota</taxon>
        <taxon>Pezizomycotina</taxon>
        <taxon>Leotiomycetes</taxon>
        <taxon>Leotiomycetes incertae sedis</taxon>
        <taxon>Scytalidium</taxon>
    </lineage>
</organism>
<dbReference type="CDD" id="cd03443">
    <property type="entry name" value="PaaI_thioesterase"/>
    <property type="match status" value="1"/>
</dbReference>
<dbReference type="STRING" id="5539.A0A3E2H547"/>
<dbReference type="OMA" id="GRKCIIT"/>
<sequence length="205" mass="22210">MGSVEAEATLPSVETTLSIEDRIDNSSLVKKLRADPTQNESRPHAFFPPSAAWRNLIANTLIGPGMIEVAPYIWTQKEEQTLTMIFPVGNNMCGHPGIIHGGFSASIFDEALARCAFPVLPNKVGATASLQIDYKKPVMANQILVLKARVTEVSGRKAWVEGLIESLNEGDDAEEGASVPLVTAKGLFVEPRNSFALESTYRLDA</sequence>
<evidence type="ECO:0000313" key="2">
    <source>
        <dbReference type="EMBL" id="RFU28173.1"/>
    </source>
</evidence>
<keyword evidence="3" id="KW-1185">Reference proteome</keyword>
<feature type="non-terminal residue" evidence="2">
    <location>
        <position position="205"/>
    </location>
</feature>
<dbReference type="InterPro" id="IPR052061">
    <property type="entry name" value="PTE-AB_protein"/>
</dbReference>
<evidence type="ECO:0000259" key="1">
    <source>
        <dbReference type="Pfam" id="PF03061"/>
    </source>
</evidence>
<dbReference type="AlphaFoldDB" id="A0A3E2H547"/>
<dbReference type="Gene3D" id="3.10.129.10">
    <property type="entry name" value="Hotdog Thioesterase"/>
    <property type="match status" value="1"/>
</dbReference>
<feature type="domain" description="Thioesterase" evidence="1">
    <location>
        <begin position="97"/>
        <end position="166"/>
    </location>
</feature>
<protein>
    <recommendedName>
        <fullName evidence="1">Thioesterase domain-containing protein</fullName>
    </recommendedName>
</protein>
<dbReference type="Proteomes" id="UP000258309">
    <property type="component" value="Unassembled WGS sequence"/>
</dbReference>
<dbReference type="PANTHER" id="PTHR47260:SF7">
    <property type="entry name" value="THIOESTERASE FAMILY PROTEIN (AFU_ORTHOLOGUE AFUA_1G10800)"/>
    <property type="match status" value="1"/>
</dbReference>